<sequence>MASSSTAPVGPPPQPGSGEALEAPPLAPAASTEAMVDAPMVSPPISGESGLAAPSPVSGEAEDPQEGFAAPLLDPWYASSPLFPPKSVDFSHPVEDWDWTVSGVEPTVDQAWVPGLEEISELLIQKGDLQATPINFDFLCAASKDWSHWVDREILDSDFWDNLVDAEVHWAILISRSCNMFRDTEALRELLRRWCPSTHTFFFSWGELTPTLEDVANHWMLPILGEYSFSNIKLSAAEEEIAAVLKKYSSTRLSGWPSTFINYKKAPIRRAAFILYWLCKCTFGNFPCYSVNTAFIPLAIRISVGHCFPLAPLFLGHLYSQLNLLHDCEIAGDSCFILSTVFNTSALQTFFWEHSTSYIYAARDRSAAWGRFSDLPQKFLDQFPSFRDNLPLVYRWAGLKPRDHDLVEALDYEENVLFRPYGDDHPGFTCASIFRKLYGPTPLIRDLKAEDYRSLSYLSTVNPGFLPILSATGVSFIPYCPQRVQRQFGLDQGIPVGPQETTSCVADLTAFLKSSAFARWGGESTRVLIPGGHRFGFNTPSMGAYWQRLTRSMVDYVIAGRSDKTPMSVHRKPLVSNPYLTPPSQSAISYANSQKLGFAEWDSARGGWVAYTIHLPDGWRSSVNVVEDRLIMPSKRGKVNKRDAPTDPVFERTPKKSAPTASSSKKVPSKKAKAAKQGKAPLLIPSAAGESTTALVQGSVKSVVAPPKRKTRAGKESKSTPSVPSTAEESTEAPLEETIESTVSPAKKTKVGKESKSTTSVPLAAKESMAAPVGESVEPTVAPSKPKRASPARQAVKKSAASGSSKGQKKASVSSSTDEEGTVCGANSLASQEEEIYCSLVSPWCSWSHEKQEWTKGESFVVLVSFLYASFHLSLVFFSYFSLWQVVYGSGGSGGDTVVVEDSDVAEEDIDAGPPEEDAPSAAAVDQTEDLGKSAADSPGIGIESMGEDHSSSSGSLFGSAPDSMPEEQIVSAESTADDEDMPEADDSSVGAAGSMDEDLAIVPHAGHDDDSAVEADVDPISFSLPQPVLTSTGPDTSIAHVMEGISLFGVTPSLRAIPAGGFVIPAGHFTSEDFPVVEGALMPEEIHAQGLVESGSVVDLGHDAPFEGAGASAVDALAGSDHLENIGVDDAVHVSEEIDEVGITGEVTVVSPPRRPTVEVGSSIDVSSLSSEVAAFLREFDARAPNPHPEQFFWSFNGPLVPFGDFWVPNDCSPYLSRLSAGHSDFTKGFKLSIGLGGPMMSLLGSVLAAMDESSLEGCDQDPNPCMEECDPRPYGHEIKALQHQIALLQDSLARLIAYQDAMTSTGGVVPRSERGGSFLDSLLD</sequence>
<feature type="compositionally biased region" description="Basic and acidic residues" evidence="1">
    <location>
        <begin position="640"/>
        <end position="654"/>
    </location>
</feature>
<feature type="region of interest" description="Disordered" evidence="1">
    <location>
        <begin position="636"/>
        <end position="679"/>
    </location>
</feature>
<name>A0A2N9FJC2_FAGSY</name>
<evidence type="ECO:0000313" key="3">
    <source>
        <dbReference type="EMBL" id="SPC87352.1"/>
    </source>
</evidence>
<evidence type="ECO:0000256" key="1">
    <source>
        <dbReference type="SAM" id="MobiDB-lite"/>
    </source>
</evidence>
<feature type="compositionally biased region" description="Low complexity" evidence="1">
    <location>
        <begin position="952"/>
        <end position="964"/>
    </location>
</feature>
<feature type="compositionally biased region" description="Acidic residues" evidence="1">
    <location>
        <begin position="908"/>
        <end position="919"/>
    </location>
</feature>
<protein>
    <recommendedName>
        <fullName evidence="2">Aminotransferase-like plant mobile domain-containing protein</fullName>
    </recommendedName>
</protein>
<dbReference type="GO" id="GO:0010073">
    <property type="term" value="P:meristem maintenance"/>
    <property type="evidence" value="ECO:0007669"/>
    <property type="project" value="InterPro"/>
</dbReference>
<dbReference type="Pfam" id="PF10536">
    <property type="entry name" value="PMD"/>
    <property type="match status" value="1"/>
</dbReference>
<feature type="region of interest" description="Disordered" evidence="1">
    <location>
        <begin position="908"/>
        <end position="992"/>
    </location>
</feature>
<feature type="region of interest" description="Disordered" evidence="1">
    <location>
        <begin position="703"/>
        <end position="823"/>
    </location>
</feature>
<gene>
    <name evidence="3" type="ORF">FSB_LOCUS15234</name>
</gene>
<dbReference type="InterPro" id="IPR019557">
    <property type="entry name" value="AminoTfrase-like_pln_mobile"/>
</dbReference>
<dbReference type="PANTHER" id="PTHR46033">
    <property type="entry name" value="PROTEIN MAIN-LIKE 2"/>
    <property type="match status" value="1"/>
</dbReference>
<reference evidence="3" key="1">
    <citation type="submission" date="2018-02" db="EMBL/GenBank/DDBJ databases">
        <authorList>
            <person name="Cohen D.B."/>
            <person name="Kent A.D."/>
        </authorList>
    </citation>
    <scope>NUCLEOTIDE SEQUENCE</scope>
</reference>
<feature type="compositionally biased region" description="Acidic residues" evidence="1">
    <location>
        <begin position="976"/>
        <end position="987"/>
    </location>
</feature>
<feature type="compositionally biased region" description="Low complexity" evidence="1">
    <location>
        <begin position="797"/>
        <end position="816"/>
    </location>
</feature>
<accession>A0A2N9FJC2</accession>
<dbReference type="EMBL" id="OIVN01000914">
    <property type="protein sequence ID" value="SPC87352.1"/>
    <property type="molecule type" value="Genomic_DNA"/>
</dbReference>
<dbReference type="PANTHER" id="PTHR46033:SF16">
    <property type="entry name" value="AMINOTRANSFERASE-LIKE PLANT MOBILE DOMAIN-CONTAINING PROTEIN"/>
    <property type="match status" value="1"/>
</dbReference>
<feature type="region of interest" description="Disordered" evidence="1">
    <location>
        <begin position="1"/>
        <end position="66"/>
    </location>
</feature>
<dbReference type="InterPro" id="IPR044824">
    <property type="entry name" value="MAIN-like"/>
</dbReference>
<evidence type="ECO:0000259" key="2">
    <source>
        <dbReference type="Pfam" id="PF10536"/>
    </source>
</evidence>
<proteinExistence type="predicted"/>
<feature type="compositionally biased region" description="Low complexity" evidence="1">
    <location>
        <begin position="19"/>
        <end position="30"/>
    </location>
</feature>
<feature type="compositionally biased region" description="Polar residues" evidence="1">
    <location>
        <begin position="719"/>
        <end position="728"/>
    </location>
</feature>
<feature type="compositionally biased region" description="Acidic residues" evidence="1">
    <location>
        <begin position="729"/>
        <end position="739"/>
    </location>
</feature>
<feature type="compositionally biased region" description="Basic residues" evidence="1">
    <location>
        <begin position="667"/>
        <end position="676"/>
    </location>
</feature>
<feature type="compositionally biased region" description="Low complexity" evidence="1">
    <location>
        <begin position="656"/>
        <end position="666"/>
    </location>
</feature>
<feature type="domain" description="Aminotransferase-like plant mobile" evidence="2">
    <location>
        <begin position="175"/>
        <end position="498"/>
    </location>
</feature>
<organism evidence="3">
    <name type="scientific">Fagus sylvatica</name>
    <name type="common">Beechnut</name>
    <dbReference type="NCBI Taxonomy" id="28930"/>
    <lineage>
        <taxon>Eukaryota</taxon>
        <taxon>Viridiplantae</taxon>
        <taxon>Streptophyta</taxon>
        <taxon>Embryophyta</taxon>
        <taxon>Tracheophyta</taxon>
        <taxon>Spermatophyta</taxon>
        <taxon>Magnoliopsida</taxon>
        <taxon>eudicotyledons</taxon>
        <taxon>Gunneridae</taxon>
        <taxon>Pentapetalae</taxon>
        <taxon>rosids</taxon>
        <taxon>fabids</taxon>
        <taxon>Fagales</taxon>
        <taxon>Fagaceae</taxon>
        <taxon>Fagus</taxon>
    </lineage>
</organism>